<feature type="domain" description="Thioredoxin" evidence="2">
    <location>
        <begin position="537"/>
        <end position="676"/>
    </location>
</feature>
<organism evidence="3 4">
    <name type="scientific">Allorhodopirellula heiligendammensis</name>
    <dbReference type="NCBI Taxonomy" id="2714739"/>
    <lineage>
        <taxon>Bacteria</taxon>
        <taxon>Pseudomonadati</taxon>
        <taxon>Planctomycetota</taxon>
        <taxon>Planctomycetia</taxon>
        <taxon>Pirellulales</taxon>
        <taxon>Pirellulaceae</taxon>
        <taxon>Allorhodopirellula</taxon>
    </lineage>
</organism>
<proteinExistence type="predicted"/>
<dbReference type="PANTHER" id="PTHR42852">
    <property type="entry name" value="THIOL:DISULFIDE INTERCHANGE PROTEIN DSBE"/>
    <property type="match status" value="1"/>
</dbReference>
<dbReference type="SUPFAM" id="SSF52833">
    <property type="entry name" value="Thioredoxin-like"/>
    <property type="match status" value="1"/>
</dbReference>
<dbReference type="Pfam" id="PF00578">
    <property type="entry name" value="AhpC-TSA"/>
    <property type="match status" value="1"/>
</dbReference>
<evidence type="ECO:0000313" key="3">
    <source>
        <dbReference type="EMBL" id="TWU16138.1"/>
    </source>
</evidence>
<name>A0A5C6BVS6_9BACT</name>
<dbReference type="InterPro" id="IPR050553">
    <property type="entry name" value="Thioredoxin_ResA/DsbE_sf"/>
</dbReference>
<dbReference type="PANTHER" id="PTHR42852:SF17">
    <property type="entry name" value="THIOREDOXIN-LIKE PROTEIN HI_1115"/>
    <property type="match status" value="1"/>
</dbReference>
<dbReference type="InterPro" id="IPR000866">
    <property type="entry name" value="AhpC/TSA"/>
</dbReference>
<gene>
    <name evidence="3" type="primary">resA_6</name>
    <name evidence="3" type="ORF">Poly21_33430</name>
</gene>
<dbReference type="GO" id="GO:0016491">
    <property type="term" value="F:oxidoreductase activity"/>
    <property type="evidence" value="ECO:0007669"/>
    <property type="project" value="InterPro"/>
</dbReference>
<dbReference type="InterPro" id="IPR013766">
    <property type="entry name" value="Thioredoxin_domain"/>
</dbReference>
<dbReference type="CDD" id="cd02966">
    <property type="entry name" value="TlpA_like_family"/>
    <property type="match status" value="1"/>
</dbReference>
<dbReference type="InterPro" id="IPR017937">
    <property type="entry name" value="Thioredoxin_CS"/>
</dbReference>
<dbReference type="GO" id="GO:0006950">
    <property type="term" value="P:response to stress"/>
    <property type="evidence" value="ECO:0007669"/>
    <property type="project" value="UniProtKB-ARBA"/>
</dbReference>
<dbReference type="Proteomes" id="UP000319908">
    <property type="component" value="Unassembled WGS sequence"/>
</dbReference>
<accession>A0A5C6BVS6</accession>
<dbReference type="InterPro" id="IPR036249">
    <property type="entry name" value="Thioredoxin-like_sf"/>
</dbReference>
<dbReference type="GO" id="GO:0016209">
    <property type="term" value="F:antioxidant activity"/>
    <property type="evidence" value="ECO:0007669"/>
    <property type="project" value="InterPro"/>
</dbReference>
<evidence type="ECO:0000259" key="2">
    <source>
        <dbReference type="PROSITE" id="PS51352"/>
    </source>
</evidence>
<dbReference type="Gene3D" id="1.25.40.10">
    <property type="entry name" value="Tetratricopeptide repeat domain"/>
    <property type="match status" value="1"/>
</dbReference>
<evidence type="ECO:0000313" key="4">
    <source>
        <dbReference type="Proteomes" id="UP000319908"/>
    </source>
</evidence>
<reference evidence="3 4" key="1">
    <citation type="journal article" date="2020" name="Antonie Van Leeuwenhoek">
        <title>Rhodopirellula heiligendammensis sp. nov., Rhodopirellula pilleata sp. nov., and Rhodopirellula solitaria sp. nov. isolated from natural or artificial marine surfaces in Northern Germany and California, USA, and emended description of the genus Rhodopirellula.</title>
        <authorList>
            <person name="Kallscheuer N."/>
            <person name="Wiegand S."/>
            <person name="Jogler M."/>
            <person name="Boedeker C."/>
            <person name="Peeters S.H."/>
            <person name="Rast P."/>
            <person name="Heuer A."/>
            <person name="Jetten M.S.M."/>
            <person name="Rohde M."/>
            <person name="Jogler C."/>
        </authorList>
    </citation>
    <scope>NUCLEOTIDE SEQUENCE [LARGE SCALE GENOMIC DNA]</scope>
    <source>
        <strain evidence="3 4">Poly21</strain>
    </source>
</reference>
<dbReference type="EMBL" id="SJPU01000002">
    <property type="protein sequence ID" value="TWU16138.1"/>
    <property type="molecule type" value="Genomic_DNA"/>
</dbReference>
<dbReference type="PROSITE" id="PS00194">
    <property type="entry name" value="THIOREDOXIN_1"/>
    <property type="match status" value="1"/>
</dbReference>
<comment type="caution">
    <text evidence="3">The sequence shown here is derived from an EMBL/GenBank/DDBJ whole genome shotgun (WGS) entry which is preliminary data.</text>
</comment>
<sequence length="676" mass="73881">MICGRCPGDDRGCCLSAASVLTSTAKKKVFPVMDVQTILPTQLRFHANRMWFCALFLFSASPAWAAPPSAAAALGLKPVQDGVVYELVKDDQVDRCTVRDIDRSDWSGWEVVAADGTMLRRFADTNGDKRIDLWSYFQYGVEVYRDIDANFNGKADQYRWMATGGTRWGIDANEDGTIDNWKVISAEETTMELIAALATQNSNRFAALLASPADIENAGIRGDIQETLTRKAARAAVKFKEFAGSQDTVDSQSKWLQFAATSPGLMPAGEAGFEKDVLAYENAVAMFESGDRSGQLLVGTIMRAGDAWKLLDLPVLAEKGEPIAQAGGNFFTPGGTSAGAAAGSNAGDTKTQILVSKLEAIDTEMAQTTEVKDLAAQNKQRADVVASLIEAATTPEERDTWTRQLVDTVSVAVQSGAYPDGLARLKTLAKSLGQSQSPQTEALRAYTEYQLIGTEYIARQSPDADFAKIQEWWLGELNEFASRHPQAPETAQAKLQLALSKEFEGQDGDALKFYKQVATDFRGTGAAERAAGAIVRLQSVGKEVDLEGTTIQGKPFRLSQLRGRPVVLHYWATWCEPCKQDMKRLRSLQARYQRAGLQIVGVNIDNSREQAIAYLKENSLPWIQLYEDGGLEGSPLAKQFGVQTLPTMMLIDSKGRVVRHNIGEAELDDELAELVK</sequence>
<dbReference type="AlphaFoldDB" id="A0A5C6BVS6"/>
<protein>
    <submittedName>
        <fullName evidence="3">Thiol-disulfide oxidoreductase ResA</fullName>
    </submittedName>
</protein>
<dbReference type="PROSITE" id="PS51352">
    <property type="entry name" value="THIOREDOXIN_2"/>
    <property type="match status" value="1"/>
</dbReference>
<keyword evidence="4" id="KW-1185">Reference proteome</keyword>
<dbReference type="Gene3D" id="3.40.30.10">
    <property type="entry name" value="Glutaredoxin"/>
    <property type="match status" value="1"/>
</dbReference>
<evidence type="ECO:0000256" key="1">
    <source>
        <dbReference type="ARBA" id="ARBA00023284"/>
    </source>
</evidence>
<keyword evidence="1" id="KW-0676">Redox-active center</keyword>
<dbReference type="InterPro" id="IPR011990">
    <property type="entry name" value="TPR-like_helical_dom_sf"/>
</dbReference>